<dbReference type="PRINTS" id="PR00385">
    <property type="entry name" value="P450"/>
</dbReference>
<dbReference type="Pfam" id="PF00067">
    <property type="entry name" value="p450"/>
    <property type="match status" value="1"/>
</dbReference>
<protein>
    <submittedName>
        <fullName evidence="10">Putative cytochrome P450 phenylacetate 2-hydroxylase</fullName>
    </submittedName>
</protein>
<dbReference type="GO" id="GO:0016705">
    <property type="term" value="F:oxidoreductase activity, acting on paired donors, with incorporation or reduction of molecular oxygen"/>
    <property type="evidence" value="ECO:0007669"/>
    <property type="project" value="InterPro"/>
</dbReference>
<name>A0A3N4J0H1_9PEZI</name>
<sequence length="513" mass="57560">MSVLLFVAIIAVCYLLFRYAYSTETPKIEGIPEVPGLPFLGGLVALGECHARKAKEWSEKYGDVFQVRLGRKRIVFANSYASVKDLWITQQSSLISRPKFHTFHGIVSTSQGFTIGTSPWDASCKAKRRAAATALNRPAVQTYMPVIDLESAVSIQELVNDSQKRKFGINPVAYFQRYALNTSLTLNYGYRIDGSVENEVLKEIIDVERLISNFRSTSHNWQDYVPLLRYFKGKNEKAVEARKRRDAYLEVLLKRLKDDIRSGVDKPCITGNILKDPEAKLNHEEIKSICLSMVSAGLDTVPGNVIMGLGYLSSPHGQTIQQKAFEAIREVYPNNDAWDMCLKEEKVPYITALVKEVLRFWIVIPIGLPRTSIGDMTYNGAIIPAGTTFYMNAWAANYDPAQFTDPEAFSPERYLNSAPEGTPHFAYGAGSRMCAGSHLANRELYAAFVRLICAFEITEADRVEDRPILDALECNGIPTSLTTDPKDFKCKFRVRDEGLLNGWLEKSLGDVKM</sequence>
<dbReference type="InterPro" id="IPR050364">
    <property type="entry name" value="Cytochrome_P450_fung"/>
</dbReference>
<dbReference type="GO" id="GO:0005506">
    <property type="term" value="F:iron ion binding"/>
    <property type="evidence" value="ECO:0007669"/>
    <property type="project" value="InterPro"/>
</dbReference>
<dbReference type="PRINTS" id="PR00463">
    <property type="entry name" value="EP450I"/>
</dbReference>
<evidence type="ECO:0000256" key="1">
    <source>
        <dbReference type="ARBA" id="ARBA00010617"/>
    </source>
</evidence>
<dbReference type="InterPro" id="IPR001128">
    <property type="entry name" value="Cyt_P450"/>
</dbReference>
<dbReference type="PANTHER" id="PTHR46300:SF9">
    <property type="entry name" value="P450, PUTATIVE-RELATED"/>
    <property type="match status" value="1"/>
</dbReference>
<evidence type="ECO:0000256" key="6">
    <source>
        <dbReference type="ARBA" id="ARBA00023033"/>
    </source>
</evidence>
<feature type="signal peptide" evidence="9">
    <location>
        <begin position="1"/>
        <end position="22"/>
    </location>
</feature>
<gene>
    <name evidence="10" type="ORF">L873DRAFT_1719882</name>
</gene>
<evidence type="ECO:0000256" key="5">
    <source>
        <dbReference type="ARBA" id="ARBA00023004"/>
    </source>
</evidence>
<evidence type="ECO:0000256" key="8">
    <source>
        <dbReference type="PIRSR" id="PIRSR602401-1"/>
    </source>
</evidence>
<evidence type="ECO:0000256" key="7">
    <source>
        <dbReference type="ARBA" id="ARBA00060591"/>
    </source>
</evidence>
<keyword evidence="11" id="KW-1185">Reference proteome</keyword>
<evidence type="ECO:0000256" key="9">
    <source>
        <dbReference type="SAM" id="SignalP"/>
    </source>
</evidence>
<dbReference type="InterPro" id="IPR036396">
    <property type="entry name" value="Cyt_P450_sf"/>
</dbReference>
<evidence type="ECO:0000256" key="2">
    <source>
        <dbReference type="ARBA" id="ARBA00022617"/>
    </source>
</evidence>
<dbReference type="Gene3D" id="1.10.630.10">
    <property type="entry name" value="Cytochrome P450"/>
    <property type="match status" value="1"/>
</dbReference>
<reference evidence="10 11" key="1">
    <citation type="journal article" date="2018" name="Nat. Ecol. Evol.">
        <title>Pezizomycetes genomes reveal the molecular basis of ectomycorrhizal truffle lifestyle.</title>
        <authorList>
            <person name="Murat C."/>
            <person name="Payen T."/>
            <person name="Noel B."/>
            <person name="Kuo A."/>
            <person name="Morin E."/>
            <person name="Chen J."/>
            <person name="Kohler A."/>
            <person name="Krizsan K."/>
            <person name="Balestrini R."/>
            <person name="Da Silva C."/>
            <person name="Montanini B."/>
            <person name="Hainaut M."/>
            <person name="Levati E."/>
            <person name="Barry K.W."/>
            <person name="Belfiori B."/>
            <person name="Cichocki N."/>
            <person name="Clum A."/>
            <person name="Dockter R.B."/>
            <person name="Fauchery L."/>
            <person name="Guy J."/>
            <person name="Iotti M."/>
            <person name="Le Tacon F."/>
            <person name="Lindquist E.A."/>
            <person name="Lipzen A."/>
            <person name="Malagnac F."/>
            <person name="Mello A."/>
            <person name="Molinier V."/>
            <person name="Miyauchi S."/>
            <person name="Poulain J."/>
            <person name="Riccioni C."/>
            <person name="Rubini A."/>
            <person name="Sitrit Y."/>
            <person name="Splivallo R."/>
            <person name="Traeger S."/>
            <person name="Wang M."/>
            <person name="Zifcakova L."/>
            <person name="Wipf D."/>
            <person name="Zambonelli A."/>
            <person name="Paolocci F."/>
            <person name="Nowrousian M."/>
            <person name="Ottonello S."/>
            <person name="Baldrian P."/>
            <person name="Spatafora J.W."/>
            <person name="Henrissat B."/>
            <person name="Nagy L.G."/>
            <person name="Aury J.M."/>
            <person name="Wincker P."/>
            <person name="Grigoriev I.V."/>
            <person name="Bonfante P."/>
            <person name="Martin F.M."/>
        </authorList>
    </citation>
    <scope>NUCLEOTIDE SEQUENCE [LARGE SCALE GENOMIC DNA]</scope>
    <source>
        <strain evidence="10 11">120613-1</strain>
    </source>
</reference>
<evidence type="ECO:0000256" key="3">
    <source>
        <dbReference type="ARBA" id="ARBA00022723"/>
    </source>
</evidence>
<keyword evidence="5 8" id="KW-0408">Iron</keyword>
<keyword evidence="2 8" id="KW-0349">Heme</keyword>
<dbReference type="Proteomes" id="UP000276215">
    <property type="component" value="Unassembled WGS sequence"/>
</dbReference>
<keyword evidence="4" id="KW-0560">Oxidoreductase</keyword>
<dbReference type="STRING" id="1336337.A0A3N4J0H1"/>
<feature type="chain" id="PRO_5018064164" evidence="9">
    <location>
        <begin position="23"/>
        <end position="513"/>
    </location>
</feature>
<dbReference type="AlphaFoldDB" id="A0A3N4J0H1"/>
<feature type="binding site" description="axial binding residue" evidence="8">
    <location>
        <position position="434"/>
    </location>
    <ligand>
        <name>heme</name>
        <dbReference type="ChEBI" id="CHEBI:30413"/>
    </ligand>
    <ligandPart>
        <name>Fe</name>
        <dbReference type="ChEBI" id="CHEBI:18248"/>
    </ligandPart>
</feature>
<keyword evidence="6" id="KW-0503">Monooxygenase</keyword>
<dbReference type="SUPFAM" id="SSF48264">
    <property type="entry name" value="Cytochrome P450"/>
    <property type="match status" value="1"/>
</dbReference>
<organism evidence="10 11">
    <name type="scientific">Choiromyces venosus 120613-1</name>
    <dbReference type="NCBI Taxonomy" id="1336337"/>
    <lineage>
        <taxon>Eukaryota</taxon>
        <taxon>Fungi</taxon>
        <taxon>Dikarya</taxon>
        <taxon>Ascomycota</taxon>
        <taxon>Pezizomycotina</taxon>
        <taxon>Pezizomycetes</taxon>
        <taxon>Pezizales</taxon>
        <taxon>Tuberaceae</taxon>
        <taxon>Choiromyces</taxon>
    </lineage>
</organism>
<comment type="pathway">
    <text evidence="7">Aromatic compound metabolism; phenylacetate degradation.</text>
</comment>
<dbReference type="GO" id="GO:0020037">
    <property type="term" value="F:heme binding"/>
    <property type="evidence" value="ECO:0007669"/>
    <property type="project" value="InterPro"/>
</dbReference>
<keyword evidence="9" id="KW-0732">Signal</keyword>
<evidence type="ECO:0000313" key="11">
    <source>
        <dbReference type="Proteomes" id="UP000276215"/>
    </source>
</evidence>
<accession>A0A3N4J0H1</accession>
<dbReference type="FunFam" id="1.10.630.10:FF:000072">
    <property type="entry name" value="3-hydroxyphenylacetate 6 hydroxylase"/>
    <property type="match status" value="1"/>
</dbReference>
<dbReference type="CDD" id="cd11066">
    <property type="entry name" value="CYP_PhacA-like"/>
    <property type="match status" value="1"/>
</dbReference>
<dbReference type="OrthoDB" id="1055148at2759"/>
<comment type="similarity">
    <text evidence="1">Belongs to the cytochrome P450 family.</text>
</comment>
<dbReference type="PANTHER" id="PTHR46300">
    <property type="entry name" value="P450, PUTATIVE (EUROFUNG)-RELATED-RELATED"/>
    <property type="match status" value="1"/>
</dbReference>
<dbReference type="GO" id="GO:0004497">
    <property type="term" value="F:monooxygenase activity"/>
    <property type="evidence" value="ECO:0007669"/>
    <property type="project" value="UniProtKB-KW"/>
</dbReference>
<dbReference type="EMBL" id="ML120548">
    <property type="protein sequence ID" value="RPA89950.1"/>
    <property type="molecule type" value="Genomic_DNA"/>
</dbReference>
<dbReference type="InterPro" id="IPR002401">
    <property type="entry name" value="Cyt_P450_E_grp-I"/>
</dbReference>
<keyword evidence="3 8" id="KW-0479">Metal-binding</keyword>
<evidence type="ECO:0000256" key="4">
    <source>
        <dbReference type="ARBA" id="ARBA00023002"/>
    </source>
</evidence>
<evidence type="ECO:0000313" key="10">
    <source>
        <dbReference type="EMBL" id="RPA89950.1"/>
    </source>
</evidence>
<proteinExistence type="inferred from homology"/>
<comment type="cofactor">
    <cofactor evidence="8">
        <name>heme</name>
        <dbReference type="ChEBI" id="CHEBI:30413"/>
    </cofactor>
</comment>